<name>A0A7J7NM61_9MAGN</name>
<evidence type="ECO:0000259" key="9">
    <source>
        <dbReference type="PROSITE" id="PS51184"/>
    </source>
</evidence>
<evidence type="ECO:0000313" key="10">
    <source>
        <dbReference type="EMBL" id="KAF6168289.1"/>
    </source>
</evidence>
<dbReference type="GO" id="GO:0051213">
    <property type="term" value="F:dioxygenase activity"/>
    <property type="evidence" value="ECO:0007669"/>
    <property type="project" value="UniProtKB-KW"/>
</dbReference>
<evidence type="ECO:0000256" key="8">
    <source>
        <dbReference type="ARBA" id="ARBA00023242"/>
    </source>
</evidence>
<dbReference type="Gene3D" id="2.60.120.650">
    <property type="entry name" value="Cupin"/>
    <property type="match status" value="1"/>
</dbReference>
<evidence type="ECO:0000256" key="2">
    <source>
        <dbReference type="ARBA" id="ARBA00004123"/>
    </source>
</evidence>
<proteinExistence type="inferred from homology"/>
<keyword evidence="7" id="KW-0408">Iron</keyword>
<protein>
    <recommendedName>
        <fullName evidence="9">JmjC domain-containing protein</fullName>
    </recommendedName>
</protein>
<dbReference type="EMBL" id="JACGCM010000697">
    <property type="protein sequence ID" value="KAF6168289.1"/>
    <property type="molecule type" value="Genomic_DNA"/>
</dbReference>
<evidence type="ECO:0000256" key="5">
    <source>
        <dbReference type="ARBA" id="ARBA00022964"/>
    </source>
</evidence>
<keyword evidence="5" id="KW-0223">Dioxygenase</keyword>
<comment type="similarity">
    <text evidence="3">Belongs to the JARID1 histone demethylase family.</text>
</comment>
<evidence type="ECO:0000313" key="11">
    <source>
        <dbReference type="Proteomes" id="UP000541444"/>
    </source>
</evidence>
<gene>
    <name evidence="10" type="ORF">GIB67_018129</name>
</gene>
<dbReference type="GO" id="GO:0046872">
    <property type="term" value="F:metal ion binding"/>
    <property type="evidence" value="ECO:0007669"/>
    <property type="project" value="UniProtKB-KW"/>
</dbReference>
<comment type="cofactor">
    <cofactor evidence="1">
        <name>Fe(2+)</name>
        <dbReference type="ChEBI" id="CHEBI:29033"/>
    </cofactor>
</comment>
<dbReference type="InterPro" id="IPR041667">
    <property type="entry name" value="Cupin_8"/>
</dbReference>
<keyword evidence="4" id="KW-0479">Metal-binding</keyword>
<evidence type="ECO:0000256" key="6">
    <source>
        <dbReference type="ARBA" id="ARBA00023002"/>
    </source>
</evidence>
<keyword evidence="8" id="KW-0539">Nucleus</keyword>
<keyword evidence="6" id="KW-0560">Oxidoreductase</keyword>
<reference evidence="10 11" key="1">
    <citation type="journal article" date="2020" name="IScience">
        <title>Genome Sequencing of the Endangered Kingdonia uniflora (Circaeasteraceae, Ranunculales) Reveals Potential Mechanisms of Evolutionary Specialization.</title>
        <authorList>
            <person name="Sun Y."/>
            <person name="Deng T."/>
            <person name="Zhang A."/>
            <person name="Moore M.J."/>
            <person name="Landis J.B."/>
            <person name="Lin N."/>
            <person name="Zhang H."/>
            <person name="Zhang X."/>
            <person name="Huang J."/>
            <person name="Zhang X."/>
            <person name="Sun H."/>
            <person name="Wang H."/>
        </authorList>
    </citation>
    <scope>NUCLEOTIDE SEQUENCE [LARGE SCALE GENOMIC DNA]</scope>
    <source>
        <strain evidence="10">TB1705</strain>
        <tissue evidence="10">Leaf</tissue>
    </source>
</reference>
<evidence type="ECO:0000256" key="1">
    <source>
        <dbReference type="ARBA" id="ARBA00001954"/>
    </source>
</evidence>
<dbReference type="PANTHER" id="PTHR12461">
    <property type="entry name" value="HYPOXIA-INDUCIBLE FACTOR 1 ALPHA INHIBITOR-RELATED"/>
    <property type="match status" value="1"/>
</dbReference>
<evidence type="ECO:0000256" key="4">
    <source>
        <dbReference type="ARBA" id="ARBA00022723"/>
    </source>
</evidence>
<dbReference type="GO" id="GO:0005634">
    <property type="term" value="C:nucleus"/>
    <property type="evidence" value="ECO:0007669"/>
    <property type="project" value="UniProtKB-SubCell"/>
</dbReference>
<evidence type="ECO:0000256" key="7">
    <source>
        <dbReference type="ARBA" id="ARBA00023004"/>
    </source>
</evidence>
<dbReference type="AlphaFoldDB" id="A0A7J7NM61"/>
<keyword evidence="11" id="KW-1185">Reference proteome</keyword>
<accession>A0A7J7NM61</accession>
<dbReference type="InterPro" id="IPR003347">
    <property type="entry name" value="JmjC_dom"/>
</dbReference>
<dbReference type="PROSITE" id="PS51184">
    <property type="entry name" value="JMJC"/>
    <property type="match status" value="1"/>
</dbReference>
<organism evidence="10 11">
    <name type="scientific">Kingdonia uniflora</name>
    <dbReference type="NCBI Taxonomy" id="39325"/>
    <lineage>
        <taxon>Eukaryota</taxon>
        <taxon>Viridiplantae</taxon>
        <taxon>Streptophyta</taxon>
        <taxon>Embryophyta</taxon>
        <taxon>Tracheophyta</taxon>
        <taxon>Spermatophyta</taxon>
        <taxon>Magnoliopsida</taxon>
        <taxon>Ranunculales</taxon>
        <taxon>Circaeasteraceae</taxon>
        <taxon>Kingdonia</taxon>
    </lineage>
</organism>
<dbReference type="InterPro" id="IPR056520">
    <property type="entry name" value="ARM_KDM8_N"/>
</dbReference>
<dbReference type="Pfam" id="PF24472">
    <property type="entry name" value="ARM_KDM8_N"/>
    <property type="match status" value="1"/>
</dbReference>
<comment type="subcellular location">
    <subcellularLocation>
        <location evidence="2">Nucleus</location>
    </subcellularLocation>
</comment>
<feature type="domain" description="JmjC" evidence="9">
    <location>
        <begin position="251"/>
        <end position="364"/>
    </location>
</feature>
<evidence type="ECO:0000256" key="3">
    <source>
        <dbReference type="ARBA" id="ARBA00006801"/>
    </source>
</evidence>
<dbReference type="PANTHER" id="PTHR12461:SF105">
    <property type="entry name" value="HYPOXIA-INDUCIBLE FACTOR 1-ALPHA INHIBITOR"/>
    <property type="match status" value="1"/>
</dbReference>
<dbReference type="OrthoDB" id="47172at2759"/>
<dbReference type="Pfam" id="PF13621">
    <property type="entry name" value="Cupin_8"/>
    <property type="match status" value="1"/>
</dbReference>
<sequence>MTKHDVDNDHLSTPTLDTETPNLLQILTKHGGYAYVSISTLASTGDLNAAETAHDMAWEQLHTGPWHSVLPIWRDAYSMSCLQVAKVHYKSGNWSEAIRVLDLGLIMGGALLRDDLNSAIETITKRSRGYAKGEVHDEEKIVGCSSKSSPREAEEVLPKRSLSSEIVKKTSALSLERFLCDHLLSGSPVILRDCMDHWPATKKWKDMDYLKGVAGDRTVPVEVGKNYLCSEWKQELITFSQFLERIKSNERSPMGPTYLAQHPLFDQIQELRKDILIPDYCFVGGGELRSLNSWFGPAGTVTPLHHDPHHNILAQVVGRKYIRLYPASISEGLYPYTESMLSNSSQGRVDPNMLSPLELDLPLD</sequence>
<dbReference type="Proteomes" id="UP000541444">
    <property type="component" value="Unassembled WGS sequence"/>
</dbReference>
<dbReference type="SUPFAM" id="SSF51197">
    <property type="entry name" value="Clavaminate synthase-like"/>
    <property type="match status" value="1"/>
</dbReference>
<comment type="caution">
    <text evidence="10">The sequence shown here is derived from an EMBL/GenBank/DDBJ whole genome shotgun (WGS) entry which is preliminary data.</text>
</comment>